<proteinExistence type="predicted"/>
<name>A0A7J0FPF7_9ERIC</name>
<comment type="caution">
    <text evidence="1">The sequence shown here is derived from an EMBL/GenBank/DDBJ whole genome shotgun (WGS) entry which is preliminary data.</text>
</comment>
<reference evidence="1 2" key="1">
    <citation type="submission" date="2019-07" db="EMBL/GenBank/DDBJ databases">
        <title>De Novo Assembly of kiwifruit Actinidia rufa.</title>
        <authorList>
            <person name="Sugita-Konishi S."/>
            <person name="Sato K."/>
            <person name="Mori E."/>
            <person name="Abe Y."/>
            <person name="Kisaki G."/>
            <person name="Hamano K."/>
            <person name="Suezawa K."/>
            <person name="Otani M."/>
            <person name="Fukuda T."/>
            <person name="Manabe T."/>
            <person name="Gomi K."/>
            <person name="Tabuchi M."/>
            <person name="Akimitsu K."/>
            <person name="Kataoka I."/>
        </authorList>
    </citation>
    <scope>NUCLEOTIDE SEQUENCE [LARGE SCALE GENOMIC DNA]</scope>
    <source>
        <strain evidence="2">cv. Fuchu</strain>
    </source>
</reference>
<organism evidence="1 2">
    <name type="scientific">Actinidia rufa</name>
    <dbReference type="NCBI Taxonomy" id="165716"/>
    <lineage>
        <taxon>Eukaryota</taxon>
        <taxon>Viridiplantae</taxon>
        <taxon>Streptophyta</taxon>
        <taxon>Embryophyta</taxon>
        <taxon>Tracheophyta</taxon>
        <taxon>Spermatophyta</taxon>
        <taxon>Magnoliopsida</taxon>
        <taxon>eudicotyledons</taxon>
        <taxon>Gunneridae</taxon>
        <taxon>Pentapetalae</taxon>
        <taxon>asterids</taxon>
        <taxon>Ericales</taxon>
        <taxon>Actinidiaceae</taxon>
        <taxon>Actinidia</taxon>
    </lineage>
</organism>
<accession>A0A7J0FPF7</accession>
<gene>
    <name evidence="1" type="ORF">Acr_14g0002340</name>
</gene>
<dbReference type="OrthoDB" id="6612291at2759"/>
<protein>
    <submittedName>
        <fullName evidence="1">Major facilitator superfamily protein</fullName>
    </submittedName>
</protein>
<evidence type="ECO:0000313" key="1">
    <source>
        <dbReference type="EMBL" id="GFZ00599.1"/>
    </source>
</evidence>
<evidence type="ECO:0000313" key="2">
    <source>
        <dbReference type="Proteomes" id="UP000585474"/>
    </source>
</evidence>
<sequence length="267" mass="29229">MEMIKQAVYEYSLWANLGEKVALLRTHGSSCCMESSCAQVLLHGSFDHIVVVSAKLSGITWYNLSSVDIGLMVIQLATFLVDTVSGWHYMYGASTPLAVIIGIEMWWLPASPRLRGEAIGDSALEQVDEMLDELSYIGNDKEARNFGNGNPVYYDVSILQNAIMNDGAEIYCQGKNIMSPTEAQIKNTVEWLFALHGDSTCLSADMWLLQGEGGRGCLDSNPGPGAWECKSSPLRQTLLAESYRTVCPGEGLPPEFIQDVTFIAIDG</sequence>
<dbReference type="EMBL" id="BJWL01000014">
    <property type="protein sequence ID" value="GFZ00599.1"/>
    <property type="molecule type" value="Genomic_DNA"/>
</dbReference>
<keyword evidence="2" id="KW-1185">Reference proteome</keyword>
<dbReference type="AlphaFoldDB" id="A0A7J0FPF7"/>
<dbReference type="Proteomes" id="UP000585474">
    <property type="component" value="Unassembled WGS sequence"/>
</dbReference>